<reference evidence="2 3" key="1">
    <citation type="submission" date="2024-08" db="EMBL/GenBank/DDBJ databases">
        <authorList>
            <person name="Cucini C."/>
            <person name="Frati F."/>
        </authorList>
    </citation>
    <scope>NUCLEOTIDE SEQUENCE [LARGE SCALE GENOMIC DNA]</scope>
</reference>
<feature type="chain" id="PRO_5045941915" evidence="1">
    <location>
        <begin position="25"/>
        <end position="95"/>
    </location>
</feature>
<organism evidence="2 3">
    <name type="scientific">Orchesella dallaii</name>
    <dbReference type="NCBI Taxonomy" id="48710"/>
    <lineage>
        <taxon>Eukaryota</taxon>
        <taxon>Metazoa</taxon>
        <taxon>Ecdysozoa</taxon>
        <taxon>Arthropoda</taxon>
        <taxon>Hexapoda</taxon>
        <taxon>Collembola</taxon>
        <taxon>Entomobryomorpha</taxon>
        <taxon>Entomobryoidea</taxon>
        <taxon>Orchesellidae</taxon>
        <taxon>Orchesellinae</taxon>
        <taxon>Orchesella</taxon>
    </lineage>
</organism>
<feature type="signal peptide" evidence="1">
    <location>
        <begin position="1"/>
        <end position="24"/>
    </location>
</feature>
<evidence type="ECO:0000313" key="3">
    <source>
        <dbReference type="Proteomes" id="UP001642540"/>
    </source>
</evidence>
<keyword evidence="1" id="KW-0732">Signal</keyword>
<dbReference type="EMBL" id="CAXLJM020000001">
    <property type="protein sequence ID" value="CAL8068016.1"/>
    <property type="molecule type" value="Genomic_DNA"/>
</dbReference>
<proteinExistence type="predicted"/>
<dbReference type="Proteomes" id="UP001642540">
    <property type="component" value="Unassembled WGS sequence"/>
</dbReference>
<accession>A0ABP1PHJ4</accession>
<protein>
    <submittedName>
        <fullName evidence="2">Uncharacterized protein</fullName>
    </submittedName>
</protein>
<evidence type="ECO:0000313" key="2">
    <source>
        <dbReference type="EMBL" id="CAL8068016.1"/>
    </source>
</evidence>
<sequence length="95" mass="10516">MRRFVIVLAGALSLLVILSPLSTAQSVSEAERQQFSQTTTEGEREQGVTLRSAPLFNQTAECWRCSSPCSYGFCCNDEYPQCCVNDGRCGCCRHL</sequence>
<evidence type="ECO:0000256" key="1">
    <source>
        <dbReference type="SAM" id="SignalP"/>
    </source>
</evidence>
<keyword evidence="3" id="KW-1185">Reference proteome</keyword>
<comment type="caution">
    <text evidence="2">The sequence shown here is derived from an EMBL/GenBank/DDBJ whole genome shotgun (WGS) entry which is preliminary data.</text>
</comment>
<gene>
    <name evidence="2" type="ORF">ODALV1_LOCUS69</name>
</gene>
<name>A0ABP1PHJ4_9HEXA</name>